<dbReference type="EMBL" id="JAKNHQ010000004">
    <property type="protein sequence ID" value="MCG4610260.1"/>
    <property type="molecule type" value="Genomic_DNA"/>
</dbReference>
<sequence length="50" mass="6003">MEDAKRKTKLPDISQCKTTKEKIATFLKDIDDPIIIDRIYVFIKYMYFKS</sequence>
<name>A0ABS9MHH3_9FIRM</name>
<protein>
    <submittedName>
        <fullName evidence="1">Uncharacterized protein</fullName>
    </submittedName>
</protein>
<keyword evidence="2" id="KW-1185">Reference proteome</keyword>
<evidence type="ECO:0000313" key="2">
    <source>
        <dbReference type="Proteomes" id="UP001298681"/>
    </source>
</evidence>
<dbReference type="Proteomes" id="UP001298681">
    <property type="component" value="Unassembled WGS sequence"/>
</dbReference>
<dbReference type="RefSeq" id="WP_237966564.1">
    <property type="nucleotide sequence ID" value="NZ_JAKNHQ010000004.1"/>
</dbReference>
<gene>
    <name evidence="1" type="ORF">L0P57_04865</name>
</gene>
<accession>A0ABS9MHH3</accession>
<proteinExistence type="predicted"/>
<organism evidence="1 2">
    <name type="scientific">Anaeromassilibacillus senegalensis</name>
    <dbReference type="NCBI Taxonomy" id="1673717"/>
    <lineage>
        <taxon>Bacteria</taxon>
        <taxon>Bacillati</taxon>
        <taxon>Bacillota</taxon>
        <taxon>Clostridia</taxon>
        <taxon>Eubacteriales</taxon>
        <taxon>Acutalibacteraceae</taxon>
        <taxon>Anaeromassilibacillus</taxon>
    </lineage>
</organism>
<reference evidence="1 2" key="1">
    <citation type="submission" date="2022-01" db="EMBL/GenBank/DDBJ databases">
        <title>Collection of gut derived symbiotic bacterial strains cultured from healthy donors.</title>
        <authorList>
            <person name="Lin H."/>
            <person name="Kohout C."/>
            <person name="Waligurski E."/>
            <person name="Pamer E.G."/>
        </authorList>
    </citation>
    <scope>NUCLEOTIDE SEQUENCE [LARGE SCALE GENOMIC DNA]</scope>
    <source>
        <strain evidence="1 2">DFI.7.58</strain>
    </source>
</reference>
<evidence type="ECO:0000313" key="1">
    <source>
        <dbReference type="EMBL" id="MCG4610260.1"/>
    </source>
</evidence>
<comment type="caution">
    <text evidence="1">The sequence shown here is derived from an EMBL/GenBank/DDBJ whole genome shotgun (WGS) entry which is preliminary data.</text>
</comment>